<protein>
    <submittedName>
        <fullName evidence="2">Uncharacterized protein</fullName>
    </submittedName>
</protein>
<dbReference type="AlphaFoldDB" id="A0A409WC09"/>
<organism evidence="2 3">
    <name type="scientific">Gymnopilus dilepis</name>
    <dbReference type="NCBI Taxonomy" id="231916"/>
    <lineage>
        <taxon>Eukaryota</taxon>
        <taxon>Fungi</taxon>
        <taxon>Dikarya</taxon>
        <taxon>Basidiomycota</taxon>
        <taxon>Agaricomycotina</taxon>
        <taxon>Agaricomycetes</taxon>
        <taxon>Agaricomycetidae</taxon>
        <taxon>Agaricales</taxon>
        <taxon>Agaricineae</taxon>
        <taxon>Hymenogastraceae</taxon>
        <taxon>Gymnopilus</taxon>
    </lineage>
</organism>
<proteinExistence type="predicted"/>
<gene>
    <name evidence="2" type="ORF">CVT26_005436</name>
</gene>
<dbReference type="EMBL" id="NHYE01005200">
    <property type="protein sequence ID" value="PPQ76054.1"/>
    <property type="molecule type" value="Genomic_DNA"/>
</dbReference>
<evidence type="ECO:0000313" key="3">
    <source>
        <dbReference type="Proteomes" id="UP000284706"/>
    </source>
</evidence>
<feature type="region of interest" description="Disordered" evidence="1">
    <location>
        <begin position="1"/>
        <end position="29"/>
    </location>
</feature>
<sequence length="277" mass="30965">MTTAVQPGTISTPNITGTELTTDHSGCSPDHIQDTDTTCNLDVVIRMAFSIEFLDFYMRVFEHSCDAVNTMAAALDSFYNHQKFSLLDKKDENFCEPFWRGLDYAVQWLGMLHARLERFVGEALEDADTTIRKADPLINESTQSNPIPSTKSNSPLPNEFCLKNLAQVPPPGEECSHVLMQLCPACFGSAKLALEEEIFISVWMTIVILSKEGRGFPFILLVISFPNSSSTKLERSSKKHINESQIREKSKFLTKRLMIVKDLYEAADGDKKKSAGA</sequence>
<dbReference type="OrthoDB" id="3067228at2759"/>
<evidence type="ECO:0000313" key="2">
    <source>
        <dbReference type="EMBL" id="PPQ76054.1"/>
    </source>
</evidence>
<dbReference type="STRING" id="231916.A0A409WC09"/>
<evidence type="ECO:0000256" key="1">
    <source>
        <dbReference type="SAM" id="MobiDB-lite"/>
    </source>
</evidence>
<reference evidence="2 3" key="1">
    <citation type="journal article" date="2018" name="Evol. Lett.">
        <title>Horizontal gene cluster transfer increased hallucinogenic mushroom diversity.</title>
        <authorList>
            <person name="Reynolds H.T."/>
            <person name="Vijayakumar V."/>
            <person name="Gluck-Thaler E."/>
            <person name="Korotkin H.B."/>
            <person name="Matheny P.B."/>
            <person name="Slot J.C."/>
        </authorList>
    </citation>
    <scope>NUCLEOTIDE SEQUENCE [LARGE SCALE GENOMIC DNA]</scope>
    <source>
        <strain evidence="2 3">SRW20</strain>
    </source>
</reference>
<comment type="caution">
    <text evidence="2">The sequence shown here is derived from an EMBL/GenBank/DDBJ whole genome shotgun (WGS) entry which is preliminary data.</text>
</comment>
<keyword evidence="3" id="KW-1185">Reference proteome</keyword>
<feature type="compositionally biased region" description="Polar residues" evidence="1">
    <location>
        <begin position="1"/>
        <end position="25"/>
    </location>
</feature>
<name>A0A409WC09_9AGAR</name>
<dbReference type="Proteomes" id="UP000284706">
    <property type="component" value="Unassembled WGS sequence"/>
</dbReference>
<dbReference type="InParanoid" id="A0A409WC09"/>
<accession>A0A409WC09</accession>